<reference evidence="1" key="1">
    <citation type="submission" date="2014-07" db="EMBL/GenBank/DDBJ databases">
        <authorList>
            <person name="Martin A.A"/>
            <person name="De Silva N."/>
        </authorList>
    </citation>
    <scope>NUCLEOTIDE SEQUENCE</scope>
</reference>
<dbReference type="Proteomes" id="UP000035680">
    <property type="component" value="Unassembled WGS sequence"/>
</dbReference>
<name>A0A0K0FW98_STRVS</name>
<dbReference type="AlphaFoldDB" id="A0A0K0FW98"/>
<sequence length="158" mass="17979">MPNDTLLPLMIYGDDIDTNRIGSSHKGGVLTHVVYKEKTFKVKVIGILGDNEFLQMLHGHKRNWLARGMNNCRTCTVDDKIRGHNFDRDLSYNNYLISDPFHDLNEGIASYSLYSSIMYSKILFKELDGTYISNAILVEAKKLGFSKTIQSIISEKNI</sequence>
<organism evidence="1 2">
    <name type="scientific">Strongyloides venezuelensis</name>
    <name type="common">Threadworm</name>
    <dbReference type="NCBI Taxonomy" id="75913"/>
    <lineage>
        <taxon>Eukaryota</taxon>
        <taxon>Metazoa</taxon>
        <taxon>Ecdysozoa</taxon>
        <taxon>Nematoda</taxon>
        <taxon>Chromadorea</taxon>
        <taxon>Rhabditida</taxon>
        <taxon>Tylenchina</taxon>
        <taxon>Panagrolaimomorpha</taxon>
        <taxon>Strongyloidoidea</taxon>
        <taxon>Strongyloididae</taxon>
        <taxon>Strongyloides</taxon>
    </lineage>
</organism>
<protein>
    <submittedName>
        <fullName evidence="2">DUF3800 domain-containing protein</fullName>
    </submittedName>
</protein>
<keyword evidence="1" id="KW-1185">Reference proteome</keyword>
<accession>A0A0K0FW98</accession>
<reference evidence="2" key="2">
    <citation type="submission" date="2015-08" db="UniProtKB">
        <authorList>
            <consortium name="WormBaseParasite"/>
        </authorList>
    </citation>
    <scope>IDENTIFICATION</scope>
</reference>
<proteinExistence type="predicted"/>
<dbReference type="WBParaSite" id="SVE_1666600.1">
    <property type="protein sequence ID" value="SVE_1666600.1"/>
    <property type="gene ID" value="SVE_1666600"/>
</dbReference>
<evidence type="ECO:0000313" key="1">
    <source>
        <dbReference type="Proteomes" id="UP000035680"/>
    </source>
</evidence>
<evidence type="ECO:0000313" key="2">
    <source>
        <dbReference type="WBParaSite" id="SVE_1666600.1"/>
    </source>
</evidence>